<feature type="signal peptide" evidence="1">
    <location>
        <begin position="1"/>
        <end position="40"/>
    </location>
</feature>
<feature type="chain" id="PRO_5028885339" description="DUF2690 domain-containing protein" evidence="1">
    <location>
        <begin position="41"/>
        <end position="170"/>
    </location>
</feature>
<accession>A0A7C9VV20</accession>
<dbReference type="AlphaFoldDB" id="A0A7C9VV20"/>
<evidence type="ECO:0000256" key="1">
    <source>
        <dbReference type="SAM" id="SignalP"/>
    </source>
</evidence>
<evidence type="ECO:0008006" key="4">
    <source>
        <dbReference type="Google" id="ProtNLM"/>
    </source>
</evidence>
<dbReference type="InterPro" id="IPR006311">
    <property type="entry name" value="TAT_signal"/>
</dbReference>
<name>A0A7C9VV20_9PSEU</name>
<keyword evidence="1" id="KW-0732">Signal</keyword>
<keyword evidence="3" id="KW-1185">Reference proteome</keyword>
<gene>
    <name evidence="2" type="ORF">G7043_41320</name>
</gene>
<comment type="caution">
    <text evidence="2">The sequence shown here is derived from an EMBL/GenBank/DDBJ whole genome shotgun (WGS) entry which is preliminary data.</text>
</comment>
<evidence type="ECO:0000313" key="2">
    <source>
        <dbReference type="EMBL" id="NGY65354.1"/>
    </source>
</evidence>
<protein>
    <recommendedName>
        <fullName evidence="4">DUF2690 domain-containing protein</fullName>
    </recommendedName>
</protein>
<evidence type="ECO:0000313" key="3">
    <source>
        <dbReference type="Proteomes" id="UP000481360"/>
    </source>
</evidence>
<dbReference type="Proteomes" id="UP000481360">
    <property type="component" value="Unassembled WGS sequence"/>
</dbReference>
<dbReference type="EMBL" id="JAAMPJ010000015">
    <property type="protein sequence ID" value="NGY65354.1"/>
    <property type="molecule type" value="Genomic_DNA"/>
</dbReference>
<proteinExistence type="predicted"/>
<sequence>MKTLPKTQPPRRRARSLLTAMGAMALVAATSLMAAAPAQASDWGGDGDSATCDSPFTVVSTPIYGTRGNLIGKKIAELQMRWSWSCYGNWSRVVLDGGNYPDTVTVEQRVESEGKSAGALDWVTPGSTGATAWIRYVRLANSQSPACVQAWLSSDFGTPNFHTNGARVCA</sequence>
<organism evidence="2 3">
    <name type="scientific">Lentzea alba</name>
    <dbReference type="NCBI Taxonomy" id="2714351"/>
    <lineage>
        <taxon>Bacteria</taxon>
        <taxon>Bacillati</taxon>
        <taxon>Actinomycetota</taxon>
        <taxon>Actinomycetes</taxon>
        <taxon>Pseudonocardiales</taxon>
        <taxon>Pseudonocardiaceae</taxon>
        <taxon>Lentzea</taxon>
    </lineage>
</organism>
<dbReference type="PROSITE" id="PS51318">
    <property type="entry name" value="TAT"/>
    <property type="match status" value="1"/>
</dbReference>
<dbReference type="RefSeq" id="WP_166054149.1">
    <property type="nucleotide sequence ID" value="NZ_JAAMPJ010000015.1"/>
</dbReference>
<reference evidence="2 3" key="1">
    <citation type="submission" date="2020-03" db="EMBL/GenBank/DDBJ databases">
        <title>Isolation and identification of active actinomycetes.</title>
        <authorList>
            <person name="Sun X."/>
        </authorList>
    </citation>
    <scope>NUCLEOTIDE SEQUENCE [LARGE SCALE GENOMIC DNA]</scope>
    <source>
        <strain evidence="2 3">NEAU-D13</strain>
    </source>
</reference>